<dbReference type="SMART" id="SM00939">
    <property type="entry name" value="PepX_C"/>
    <property type="match status" value="1"/>
</dbReference>
<protein>
    <recommendedName>
        <fullName evidence="2">Xaa-Pro dipeptidyl-peptidase C-terminal domain-containing protein</fullName>
    </recommendedName>
</protein>
<dbReference type="Proteomes" id="UP000013827">
    <property type="component" value="Unassembled WGS sequence"/>
</dbReference>
<evidence type="ECO:0000313" key="4">
    <source>
        <dbReference type="Proteomes" id="UP000013827"/>
    </source>
</evidence>
<dbReference type="GeneID" id="17283418"/>
<dbReference type="Gene3D" id="2.60.120.260">
    <property type="entry name" value="Galactose-binding domain-like"/>
    <property type="match status" value="1"/>
</dbReference>
<dbReference type="SUPFAM" id="SSF47616">
    <property type="entry name" value="GST C-terminal domain-like"/>
    <property type="match status" value="1"/>
</dbReference>
<dbReference type="Pfam" id="PF08530">
    <property type="entry name" value="PepX_C"/>
    <property type="match status" value="1"/>
</dbReference>
<evidence type="ECO:0000313" key="3">
    <source>
        <dbReference type="EnsemblProtists" id="EOD38148"/>
    </source>
</evidence>
<dbReference type="InterPro" id="IPR029058">
    <property type="entry name" value="AB_hydrolase_fold"/>
</dbReference>
<organism evidence="3 4">
    <name type="scientific">Emiliania huxleyi (strain CCMP1516)</name>
    <dbReference type="NCBI Taxonomy" id="280463"/>
    <lineage>
        <taxon>Eukaryota</taxon>
        <taxon>Haptista</taxon>
        <taxon>Haptophyta</taxon>
        <taxon>Prymnesiophyceae</taxon>
        <taxon>Isochrysidales</taxon>
        <taxon>Noelaerhabdaceae</taxon>
        <taxon>Emiliania</taxon>
    </lineage>
</organism>
<dbReference type="GO" id="GO:0008239">
    <property type="term" value="F:dipeptidyl-peptidase activity"/>
    <property type="evidence" value="ECO:0007669"/>
    <property type="project" value="InterPro"/>
</dbReference>
<dbReference type="PaxDb" id="2903-EOD38148"/>
<dbReference type="AlphaFoldDB" id="A0A0D3KQW3"/>
<keyword evidence="1" id="KW-0378">Hydrolase</keyword>
<evidence type="ECO:0000256" key="1">
    <source>
        <dbReference type="ARBA" id="ARBA00022801"/>
    </source>
</evidence>
<dbReference type="Gene3D" id="3.40.50.1820">
    <property type="entry name" value="alpha/beta hydrolase"/>
    <property type="match status" value="1"/>
</dbReference>
<dbReference type="InterPro" id="IPR008979">
    <property type="entry name" value="Galactose-bd-like_sf"/>
</dbReference>
<reference evidence="4" key="1">
    <citation type="journal article" date="2013" name="Nature">
        <title>Pan genome of the phytoplankton Emiliania underpins its global distribution.</title>
        <authorList>
            <person name="Read B.A."/>
            <person name="Kegel J."/>
            <person name="Klute M.J."/>
            <person name="Kuo A."/>
            <person name="Lefebvre S.C."/>
            <person name="Maumus F."/>
            <person name="Mayer C."/>
            <person name="Miller J."/>
            <person name="Monier A."/>
            <person name="Salamov A."/>
            <person name="Young J."/>
            <person name="Aguilar M."/>
            <person name="Claverie J.M."/>
            <person name="Frickenhaus S."/>
            <person name="Gonzalez K."/>
            <person name="Herman E.K."/>
            <person name="Lin Y.C."/>
            <person name="Napier J."/>
            <person name="Ogata H."/>
            <person name="Sarno A.F."/>
            <person name="Shmutz J."/>
            <person name="Schroeder D."/>
            <person name="de Vargas C."/>
            <person name="Verret F."/>
            <person name="von Dassow P."/>
            <person name="Valentin K."/>
            <person name="Van de Peer Y."/>
            <person name="Wheeler G."/>
            <person name="Dacks J.B."/>
            <person name="Delwiche C.F."/>
            <person name="Dyhrman S.T."/>
            <person name="Glockner G."/>
            <person name="John U."/>
            <person name="Richards T."/>
            <person name="Worden A.Z."/>
            <person name="Zhang X."/>
            <person name="Grigoriev I.V."/>
            <person name="Allen A.E."/>
            <person name="Bidle K."/>
            <person name="Borodovsky M."/>
            <person name="Bowler C."/>
            <person name="Brownlee C."/>
            <person name="Cock J.M."/>
            <person name="Elias M."/>
            <person name="Gladyshev V.N."/>
            <person name="Groth M."/>
            <person name="Guda C."/>
            <person name="Hadaegh A."/>
            <person name="Iglesias-Rodriguez M.D."/>
            <person name="Jenkins J."/>
            <person name="Jones B.M."/>
            <person name="Lawson T."/>
            <person name="Leese F."/>
            <person name="Lindquist E."/>
            <person name="Lobanov A."/>
            <person name="Lomsadze A."/>
            <person name="Malik S.B."/>
            <person name="Marsh M.E."/>
            <person name="Mackinder L."/>
            <person name="Mock T."/>
            <person name="Mueller-Roeber B."/>
            <person name="Pagarete A."/>
            <person name="Parker M."/>
            <person name="Probert I."/>
            <person name="Quesneville H."/>
            <person name="Raines C."/>
            <person name="Rensing S.A."/>
            <person name="Riano-Pachon D.M."/>
            <person name="Richier S."/>
            <person name="Rokitta S."/>
            <person name="Shiraiwa Y."/>
            <person name="Soanes D.M."/>
            <person name="van der Giezen M."/>
            <person name="Wahlund T.M."/>
            <person name="Williams B."/>
            <person name="Wilson W."/>
            <person name="Wolfe G."/>
            <person name="Wurch L.L."/>
        </authorList>
    </citation>
    <scope>NUCLEOTIDE SEQUENCE</scope>
</reference>
<dbReference type="EnsemblProtists" id="EOD38148">
    <property type="protein sequence ID" value="EOD38148"/>
    <property type="gene ID" value="EMIHUDRAFT_98033"/>
</dbReference>
<evidence type="ECO:0000259" key="2">
    <source>
        <dbReference type="SMART" id="SM00939"/>
    </source>
</evidence>
<proteinExistence type="predicted"/>
<dbReference type="InterPro" id="IPR050261">
    <property type="entry name" value="FrsA_esterase"/>
</dbReference>
<keyword evidence="4" id="KW-1185">Reference proteome</keyword>
<dbReference type="PANTHER" id="PTHR22946">
    <property type="entry name" value="DIENELACTONE HYDROLASE DOMAIN-CONTAINING PROTEIN-RELATED"/>
    <property type="match status" value="1"/>
</dbReference>
<dbReference type="Pfam" id="PF02129">
    <property type="entry name" value="Peptidase_S15"/>
    <property type="match status" value="1"/>
</dbReference>
<dbReference type="RefSeq" id="XP_005790577.1">
    <property type="nucleotide sequence ID" value="XM_005790520.1"/>
</dbReference>
<dbReference type="HOGENOM" id="CLU_022401_0_0_1"/>
<dbReference type="InterPro" id="IPR013736">
    <property type="entry name" value="Xaa-Pro_dipept_C"/>
</dbReference>
<sequence length="666" mass="71478">MSESIFVYSRLRSVSNEAIKSSQPFDKLPIITLEDGTTIAQSAAIARWELCSGKPTSGTNINPLCNILDPAGADFGAAKEIYLQNWPTARANFVSQLGGGAFFGGTAPMYSDFAIWHVCDNTRAIEPGALNGEPRLGEWFDRVDWDVIDLESWDGVKLRVRAGFPKLSGGSEERFPMVLMANSWSVPNVEYVAKQLQWAEAGYVVVEYDARGWWSSEGTIDLAGPSDMKDASAIIDYALGRRKWHVDAGAIATCGISYGAGIAVLAAAHDPRIKAAASLSGWGNLTDALYAANSPSRVWANLLLVSGEIFGREPADLWRIWNSINTRNNISGVKAWSDMRSPVAVVDKLAARNVSVFLSNNFEDRLFKPDAALRYRQILHGAGVPTLTMLNQGVHASAEMPGLVGKENAVFSRVKSFLDARLKRPAAPLPGPPVVVEERPLTLFARAGRLLEFASWPPAEQASVSYSLQGRGPGDSAGRLSLPHKLPPAGSAASTISFSPLSGLSAGMPVVGEVMQTEMRMPIVSDFALVDQHRAATYLGESLSQSAVLCGAPNATLSVTPSASAFQLVGYLYSVDPMDIGTLLTHGPRTVWKDEGATAGNPLSVVVNMRPTCATLRKGHRVGFGVSLFSMMYTPSNADPALTVLLNNSASRLSLPWLTALPSKEV</sequence>
<dbReference type="Gene3D" id="1.20.1050.10">
    <property type="match status" value="1"/>
</dbReference>
<dbReference type="OMA" id="FPPNQYA"/>
<accession>A0A0D3KQW3</accession>
<dbReference type="GO" id="GO:0016788">
    <property type="term" value="F:hydrolase activity, acting on ester bonds"/>
    <property type="evidence" value="ECO:0007669"/>
    <property type="project" value="UniProtKB-ARBA"/>
</dbReference>
<dbReference type="KEGG" id="ehx:EMIHUDRAFT_98033"/>
<reference evidence="3" key="2">
    <citation type="submission" date="2024-10" db="UniProtKB">
        <authorList>
            <consortium name="EnsemblProtists"/>
        </authorList>
    </citation>
    <scope>IDENTIFICATION</scope>
</reference>
<dbReference type="SUPFAM" id="SSF53474">
    <property type="entry name" value="alpha/beta-Hydrolases"/>
    <property type="match status" value="1"/>
</dbReference>
<dbReference type="PANTHER" id="PTHR22946:SF9">
    <property type="entry name" value="POLYKETIDE TRANSFERASE AF380"/>
    <property type="match status" value="1"/>
</dbReference>
<dbReference type="STRING" id="2903.R1DRM4"/>
<name>A0A0D3KQW3_EMIH1</name>
<dbReference type="SUPFAM" id="SSF49785">
    <property type="entry name" value="Galactose-binding domain-like"/>
    <property type="match status" value="1"/>
</dbReference>
<feature type="domain" description="Xaa-Pro dipeptidyl-peptidase C-terminal" evidence="2">
    <location>
        <begin position="415"/>
        <end position="654"/>
    </location>
</feature>
<dbReference type="InterPro" id="IPR036282">
    <property type="entry name" value="Glutathione-S-Trfase_C_sf"/>
</dbReference>
<dbReference type="InterPro" id="IPR000383">
    <property type="entry name" value="Xaa-Pro-like_dom"/>
</dbReference>